<evidence type="ECO:0000313" key="1">
    <source>
        <dbReference type="EMBL" id="CRL46705.1"/>
    </source>
</evidence>
<accession>A0A193QP44</accession>
<protein>
    <submittedName>
        <fullName evidence="1">Putative transposase</fullName>
    </submittedName>
</protein>
<evidence type="ECO:0000313" key="2">
    <source>
        <dbReference type="Proteomes" id="UP000245838"/>
    </source>
</evidence>
<proteinExistence type="predicted"/>
<name>A0A193QP44_SODGM</name>
<reference evidence="1 2" key="1">
    <citation type="submission" date="2015-05" db="EMBL/GenBank/DDBJ databases">
        <authorList>
            <person name="Goodhead I."/>
        </authorList>
    </citation>
    <scope>NUCLEOTIDE SEQUENCE [LARGE SCALE GENOMIC DNA]</scope>
    <source>
        <strain evidence="2">morsitans</strain>
    </source>
</reference>
<dbReference type="AlphaFoldDB" id="A0A193QP44"/>
<sequence>MTIAEQSRQEGEHSASLKIARQLIANGVDRAIVKMSTGLSDDELASLVR</sequence>
<gene>
    <name evidence="1" type="ORF">SGGMMB4_05531</name>
</gene>
<dbReference type="Proteomes" id="UP000245838">
    <property type="component" value="Chromosome sggmmb4_Chromosome"/>
</dbReference>
<dbReference type="EMBL" id="LN854557">
    <property type="protein sequence ID" value="CRL46705.1"/>
    <property type="molecule type" value="Genomic_DNA"/>
</dbReference>
<organism evidence="1 2">
    <name type="scientific">Sodalis glossinidius (strain morsitans)</name>
    <dbReference type="NCBI Taxonomy" id="343509"/>
    <lineage>
        <taxon>Bacteria</taxon>
        <taxon>Pseudomonadati</taxon>
        <taxon>Pseudomonadota</taxon>
        <taxon>Gammaproteobacteria</taxon>
        <taxon>Enterobacterales</taxon>
        <taxon>Bruguierivoracaceae</taxon>
        <taxon>Sodalis</taxon>
    </lineage>
</organism>